<dbReference type="GO" id="GO:0006355">
    <property type="term" value="P:regulation of DNA-templated transcription"/>
    <property type="evidence" value="ECO:0007669"/>
    <property type="project" value="InterPro"/>
</dbReference>
<dbReference type="PANTHER" id="PTHR46663">
    <property type="entry name" value="DIGUANYLATE CYCLASE DGCT-RELATED"/>
    <property type="match status" value="1"/>
</dbReference>
<dbReference type="CDD" id="cd01949">
    <property type="entry name" value="GGDEF"/>
    <property type="match status" value="1"/>
</dbReference>
<dbReference type="InterPro" id="IPR000700">
    <property type="entry name" value="PAS-assoc_C"/>
</dbReference>
<accession>A0A6N1X479</accession>
<dbReference type="KEGG" id="aant:HUK68_12850"/>
<dbReference type="PROSITE" id="PS50112">
    <property type="entry name" value="PAS"/>
    <property type="match status" value="2"/>
</dbReference>
<dbReference type="Proteomes" id="UP000509579">
    <property type="component" value="Chromosome"/>
</dbReference>
<dbReference type="SUPFAM" id="SSF55073">
    <property type="entry name" value="Nucleotide cyclase"/>
    <property type="match status" value="1"/>
</dbReference>
<proteinExistence type="predicted"/>
<dbReference type="CDD" id="cd00130">
    <property type="entry name" value="PAS"/>
    <property type="match status" value="2"/>
</dbReference>
<evidence type="ECO:0000259" key="2">
    <source>
        <dbReference type="PROSITE" id="PS50113"/>
    </source>
</evidence>
<dbReference type="NCBIfam" id="TIGR00254">
    <property type="entry name" value="GGDEF"/>
    <property type="match status" value="1"/>
</dbReference>
<feature type="domain" description="GGDEF" evidence="3">
    <location>
        <begin position="299"/>
        <end position="429"/>
    </location>
</feature>
<feature type="domain" description="PAS" evidence="1">
    <location>
        <begin position="142"/>
        <end position="193"/>
    </location>
</feature>
<dbReference type="PROSITE" id="PS50113">
    <property type="entry name" value="PAC"/>
    <property type="match status" value="2"/>
</dbReference>
<dbReference type="Gene3D" id="3.30.450.20">
    <property type="entry name" value="PAS domain"/>
    <property type="match status" value="2"/>
</dbReference>
<gene>
    <name evidence="4" type="ORF">HUK68_12850</name>
</gene>
<dbReference type="NCBIfam" id="TIGR00229">
    <property type="entry name" value="sensory_box"/>
    <property type="match status" value="2"/>
</dbReference>
<evidence type="ECO:0000259" key="3">
    <source>
        <dbReference type="PROSITE" id="PS50887"/>
    </source>
</evidence>
<dbReference type="RefSeq" id="WP_175504515.1">
    <property type="nucleotide sequence ID" value="NZ_CP054840.1"/>
</dbReference>
<dbReference type="SMART" id="SM00086">
    <property type="entry name" value="PAC"/>
    <property type="match status" value="2"/>
</dbReference>
<evidence type="ECO:0000313" key="5">
    <source>
        <dbReference type="Proteomes" id="UP000509579"/>
    </source>
</evidence>
<dbReference type="FunFam" id="3.30.70.270:FF:000001">
    <property type="entry name" value="Diguanylate cyclase domain protein"/>
    <property type="match status" value="1"/>
</dbReference>
<organism evidence="4 5">
    <name type="scientific">Comamonas antarctica</name>
    <dbReference type="NCBI Taxonomy" id="2743470"/>
    <lineage>
        <taxon>Bacteria</taxon>
        <taxon>Pseudomonadati</taxon>
        <taxon>Pseudomonadota</taxon>
        <taxon>Betaproteobacteria</taxon>
        <taxon>Burkholderiales</taxon>
        <taxon>Comamonadaceae</taxon>
        <taxon>Comamonas</taxon>
    </lineage>
</organism>
<feature type="domain" description="PAC" evidence="2">
    <location>
        <begin position="214"/>
        <end position="267"/>
    </location>
</feature>
<dbReference type="Pfam" id="PF13426">
    <property type="entry name" value="PAS_9"/>
    <property type="match status" value="1"/>
</dbReference>
<dbReference type="InterPro" id="IPR029787">
    <property type="entry name" value="Nucleotide_cyclase"/>
</dbReference>
<dbReference type="PANTHER" id="PTHR46663:SF4">
    <property type="entry name" value="DIGUANYLATE CYCLASE DGCT-RELATED"/>
    <property type="match status" value="1"/>
</dbReference>
<dbReference type="InterPro" id="IPR035965">
    <property type="entry name" value="PAS-like_dom_sf"/>
</dbReference>
<sequence length="432" mass="46871">MRSCPPSTPPSRPPEMLPALLLQAVEQAFNAVLVTDGADNDHRIVYANPAMCAMSGYAAHELLGHNARMLQGPQTSREVIAELRSCLAEGRFFKGSTFNYRKDGTPYLLEWNISPVRDPSGRITHFVSVQQNLSALASAQASSDIFARALDATDDGVLICNHRGLIEFANQGYEKITGLRASELIGRPPVASYPGGHDAAWQAALWARLRAGQAVRELSTYRRADGSEVHCEESITPLRNREAQVTHSVSIVRDVTARVLSDRAFREQMQHDGLTGTLTRTSGELHLANAVAQARALATPLALALVDVDRFKQVNDRFGHPAGDQALSAVARALRSCLRTSDKIIRWGGEEFLLFMPGCDLAGALATLERCRHAVRDACAALLPLPVTISAGVGVLGDGQELAQAIERIDQLLYRAKQEGRDQVRAVDIGNG</sequence>
<dbReference type="InterPro" id="IPR052163">
    <property type="entry name" value="DGC-Regulatory_Protein"/>
</dbReference>
<dbReference type="PROSITE" id="PS50887">
    <property type="entry name" value="GGDEF"/>
    <property type="match status" value="1"/>
</dbReference>
<dbReference type="SMART" id="SM00267">
    <property type="entry name" value="GGDEF"/>
    <property type="match status" value="1"/>
</dbReference>
<dbReference type="EMBL" id="CP054840">
    <property type="protein sequence ID" value="QKV53708.1"/>
    <property type="molecule type" value="Genomic_DNA"/>
</dbReference>
<dbReference type="InterPro" id="IPR013767">
    <property type="entry name" value="PAS_fold"/>
</dbReference>
<dbReference type="Pfam" id="PF00990">
    <property type="entry name" value="GGDEF"/>
    <property type="match status" value="1"/>
</dbReference>
<dbReference type="GO" id="GO:0003824">
    <property type="term" value="F:catalytic activity"/>
    <property type="evidence" value="ECO:0007669"/>
    <property type="project" value="UniProtKB-ARBA"/>
</dbReference>
<dbReference type="InterPro" id="IPR000014">
    <property type="entry name" value="PAS"/>
</dbReference>
<keyword evidence="5" id="KW-1185">Reference proteome</keyword>
<name>A0A6N1X479_9BURK</name>
<dbReference type="AlphaFoldDB" id="A0A6N1X479"/>
<reference evidence="4 5" key="1">
    <citation type="submission" date="2020-06" db="EMBL/GenBank/DDBJ databases">
        <title>Acidovorax antarctica sp. nov., isolated from Corinth ice sheet soil, Antarctic Fields Peninsula.</title>
        <authorList>
            <person name="Xu Q."/>
            <person name="Peng F."/>
        </authorList>
    </citation>
    <scope>NUCLEOTIDE SEQUENCE [LARGE SCALE GENOMIC DNA]</scope>
    <source>
        <strain evidence="4 5">16-35-5</strain>
    </source>
</reference>
<dbReference type="InterPro" id="IPR000160">
    <property type="entry name" value="GGDEF_dom"/>
</dbReference>
<feature type="domain" description="PAC" evidence="2">
    <location>
        <begin position="91"/>
        <end position="145"/>
    </location>
</feature>
<dbReference type="SUPFAM" id="SSF55785">
    <property type="entry name" value="PYP-like sensor domain (PAS domain)"/>
    <property type="match status" value="2"/>
</dbReference>
<dbReference type="Pfam" id="PF00989">
    <property type="entry name" value="PAS"/>
    <property type="match status" value="1"/>
</dbReference>
<evidence type="ECO:0000313" key="4">
    <source>
        <dbReference type="EMBL" id="QKV53708.1"/>
    </source>
</evidence>
<evidence type="ECO:0000259" key="1">
    <source>
        <dbReference type="PROSITE" id="PS50112"/>
    </source>
</evidence>
<dbReference type="InterPro" id="IPR001610">
    <property type="entry name" value="PAC"/>
</dbReference>
<dbReference type="InterPro" id="IPR043128">
    <property type="entry name" value="Rev_trsase/Diguanyl_cyclase"/>
</dbReference>
<protein>
    <submittedName>
        <fullName evidence="4">Diguanylate cyclase</fullName>
    </submittedName>
</protein>
<dbReference type="Gene3D" id="3.30.70.270">
    <property type="match status" value="1"/>
</dbReference>
<feature type="domain" description="PAS" evidence="1">
    <location>
        <begin position="17"/>
        <end position="90"/>
    </location>
</feature>
<dbReference type="SMART" id="SM00091">
    <property type="entry name" value="PAS"/>
    <property type="match status" value="2"/>
</dbReference>